<keyword evidence="12" id="KW-1185">Reference proteome</keyword>
<dbReference type="Gene3D" id="3.40.920.10">
    <property type="entry name" value="Pyruvate-ferredoxin oxidoreductase, PFOR, domain III"/>
    <property type="match status" value="1"/>
</dbReference>
<evidence type="ECO:0000313" key="12">
    <source>
        <dbReference type="Proteomes" id="UP001575105"/>
    </source>
</evidence>
<accession>A0ABV4U090</accession>
<sequence length="1247" mass="139862">MKVDPRFIQDVGPAIFTGTELLVKGALETIGGVHLLTGYPGSPVAGFFDTTQKIAPLLSAHGIVGKMASNEALSVAMVNGAQMIEARAITCFKSVGLHVASDALALGVLAGTRGDSGGLIICGDDPWSDSTQVPADSRYMAETVRMPIIEPCCPQEVKDWIDLAFKLGQAGKIYIGYSMTVTTADGGGTVHCRPNQYPVVNEQQKKTLSYTKDIEPNLDQTVLLPPRSWQREIGMDERHNAVKEAARKLGINRIVNKPHKGETAPMGFIAYGVGYAYLAHALEEMGLAGRLPILKLGMAYPVDEQLVAEFAQQCKQIVVVEERRGFVERQVVEALHSLRQSGTMDVEVYGKKFPNGLPGIPSTRGLNPSLLIERLVPLLRDHTGLPSEMTNGNLSRQVERIEATGKVDINLPLRTPTFCPGCPHRDSSSVLLELRQDLLDPEYMLRVHKRKPVDLVAHGDTGCYTMLMFEPTKPLMHNYSGMGLGGATGMGVDPFIDNKQLVFMGDGTFYHSGQVAISQSIYNGQDITYIILDNKTTAMTGHQGHAGVELDLTGKVMNPLDIERIVKGMVPSHLKRDVRIVRISPEDRDRYRKMMEQTLLADGVKIVIADKECGITYNRRAKRAEREVVRQKGYVPKKTHMNVSTEVCEFCLECTNQTGCPGLKVVDTDYGPKIQTDFSWCVNDGACQRIHACPSFEEVTILRKQPERMGDEHVRLSDLPEPARPIHADQDTWRCYLTGVGGMGIGTATSILVLAGHEMGYEVQFVDKKGLAIRNGGVFSQLVYSRQQSTDANGQNANGNGAANAKHESRNPKLTTALIPYGKADLLIGVDLLEAARALDPRQPYRVASVDHTTAVVNTAKTPTILTLMGRDDFKIADLEKAIRKHTKAQQYVSFNVGDLCERVLDTKLYANIMMLGIAFQKGYLPLKQEAIEKAIRTITRDQADRNIRAFNIGRKIAVRPDLFVVEHQHEVESARKCLRRKVNTLRAWYGGKRGERIARQYRVLMRRTFRATRGMRVDDEMMRDVIIRAYDCVIWGGIDYARQYCHRLVEVFHKDSHEHDYAVTRAVVWNLAKVMLIKDEVYVAAMLTSPEKYRKDRRRFNVNPERGDRILYKHHNRPEFEIFGRTVRFEWKSRDWQLRLMSGCSFLRKVLPQWHARERAFRDWYIDLVDRLAWDGQRDYHRWVAVMSTPASATGYREVRYPKMEAAKRRAEQLLAMDPETFDPADLPAPRNHDGSIRLPVLSGAA</sequence>
<evidence type="ECO:0000256" key="7">
    <source>
        <dbReference type="SAM" id="MobiDB-lite"/>
    </source>
</evidence>
<keyword evidence="2" id="KW-0004">4Fe-4S</keyword>
<dbReference type="RefSeq" id="WP_425344072.1">
    <property type="nucleotide sequence ID" value="NZ_JBGUBD010000001.1"/>
</dbReference>
<dbReference type="InterPro" id="IPR029061">
    <property type="entry name" value="THDP-binding"/>
</dbReference>
<evidence type="ECO:0000256" key="1">
    <source>
        <dbReference type="ARBA" id="ARBA00022448"/>
    </source>
</evidence>
<dbReference type="EMBL" id="JBGUBD010000001">
    <property type="protein sequence ID" value="MFA9477019.1"/>
    <property type="molecule type" value="Genomic_DNA"/>
</dbReference>
<gene>
    <name evidence="11" type="ORF">ACERK3_01805</name>
</gene>
<keyword evidence="4" id="KW-0560">Oxidoreductase</keyword>
<comment type="caution">
    <text evidence="11">The sequence shown here is derived from an EMBL/GenBank/DDBJ whole genome shotgun (WGS) entry which is preliminary data.</text>
</comment>
<dbReference type="CDD" id="cd07034">
    <property type="entry name" value="TPP_PYR_PFOR_IOR-alpha_like"/>
    <property type="match status" value="1"/>
</dbReference>
<name>A0ABV4U090_9BACT</name>
<dbReference type="Pfam" id="PF01558">
    <property type="entry name" value="POR"/>
    <property type="match status" value="1"/>
</dbReference>
<dbReference type="PANTHER" id="PTHR48084:SF3">
    <property type="entry name" value="SUBUNIT OF PYRUVATE:FLAVODOXIN OXIDOREDUCTASE"/>
    <property type="match status" value="1"/>
</dbReference>
<evidence type="ECO:0000259" key="8">
    <source>
        <dbReference type="Pfam" id="PF01558"/>
    </source>
</evidence>
<feature type="domain" description="Thiamine pyrophosphate enzyme TPP-binding" evidence="9">
    <location>
        <begin position="460"/>
        <end position="569"/>
    </location>
</feature>
<feature type="domain" description="Pyruvate/ketoisovalerate oxidoreductase catalytic" evidence="8">
    <location>
        <begin position="741"/>
        <end position="955"/>
    </location>
</feature>
<keyword evidence="3" id="KW-0249">Electron transport</keyword>
<evidence type="ECO:0000256" key="6">
    <source>
        <dbReference type="ARBA" id="ARBA00023014"/>
    </source>
</evidence>
<evidence type="ECO:0000313" key="11">
    <source>
        <dbReference type="EMBL" id="MFA9477019.1"/>
    </source>
</evidence>
<evidence type="ECO:0000256" key="2">
    <source>
        <dbReference type="ARBA" id="ARBA00022485"/>
    </source>
</evidence>
<dbReference type="InterPro" id="IPR051457">
    <property type="entry name" value="2-oxoacid:Fd_oxidoreductase"/>
</dbReference>
<dbReference type="InterPro" id="IPR009014">
    <property type="entry name" value="Transketo_C/PFOR_II"/>
</dbReference>
<dbReference type="InterPro" id="IPR002880">
    <property type="entry name" value="Pyrv_Fd/Flavodoxin_OxRdtase_N"/>
</dbReference>
<evidence type="ECO:0000256" key="3">
    <source>
        <dbReference type="ARBA" id="ARBA00022982"/>
    </source>
</evidence>
<feature type="domain" description="DUF6537" evidence="10">
    <location>
        <begin position="1028"/>
        <end position="1213"/>
    </location>
</feature>
<dbReference type="SUPFAM" id="SSF52518">
    <property type="entry name" value="Thiamin diphosphate-binding fold (THDP-binding)"/>
    <property type="match status" value="2"/>
</dbReference>
<dbReference type="PANTHER" id="PTHR48084">
    <property type="entry name" value="2-OXOGLUTARATE OXIDOREDUCTASE SUBUNIT KORB-RELATED"/>
    <property type="match status" value="1"/>
</dbReference>
<feature type="region of interest" description="Disordered" evidence="7">
    <location>
        <begin position="790"/>
        <end position="809"/>
    </location>
</feature>
<keyword evidence="5" id="KW-0408">Iron</keyword>
<dbReference type="InterPro" id="IPR002869">
    <property type="entry name" value="Pyrv_flavodox_OxRed_cen"/>
</dbReference>
<protein>
    <submittedName>
        <fullName evidence="11">DUF6537 domain-containing protein</fullName>
    </submittedName>
</protein>
<proteinExistence type="predicted"/>
<dbReference type="Gene3D" id="3.40.50.970">
    <property type="match status" value="2"/>
</dbReference>
<evidence type="ECO:0000259" key="9">
    <source>
        <dbReference type="Pfam" id="PF02775"/>
    </source>
</evidence>
<feature type="compositionally biased region" description="Low complexity" evidence="7">
    <location>
        <begin position="792"/>
        <end position="804"/>
    </location>
</feature>
<evidence type="ECO:0000259" key="10">
    <source>
        <dbReference type="Pfam" id="PF20169"/>
    </source>
</evidence>
<keyword evidence="1" id="KW-0813">Transport</keyword>
<evidence type="ECO:0000256" key="5">
    <source>
        <dbReference type="ARBA" id="ARBA00023004"/>
    </source>
</evidence>
<dbReference type="SUPFAM" id="SSF52922">
    <property type="entry name" value="TK C-terminal domain-like"/>
    <property type="match status" value="1"/>
</dbReference>
<keyword evidence="2" id="KW-0479">Metal-binding</keyword>
<dbReference type="InterPro" id="IPR046667">
    <property type="entry name" value="DUF6537"/>
</dbReference>
<dbReference type="Pfam" id="PF20169">
    <property type="entry name" value="DUF6537"/>
    <property type="match status" value="1"/>
</dbReference>
<dbReference type="Pfam" id="PF02775">
    <property type="entry name" value="TPP_enzyme_C"/>
    <property type="match status" value="1"/>
</dbReference>
<dbReference type="SUPFAM" id="SSF53323">
    <property type="entry name" value="Pyruvate-ferredoxin oxidoreductase, PFOR, domain III"/>
    <property type="match status" value="1"/>
</dbReference>
<keyword evidence="6" id="KW-0411">Iron-sulfur</keyword>
<reference evidence="11 12" key="1">
    <citation type="submission" date="2024-08" db="EMBL/GenBank/DDBJ databases">
        <title>Whole-genome sequencing of halo(alkali)philic microorganisms from hypersaline lakes.</title>
        <authorList>
            <person name="Sorokin D.Y."/>
            <person name="Merkel A.Y."/>
            <person name="Messina E."/>
            <person name="Yakimov M."/>
        </authorList>
    </citation>
    <scope>NUCLEOTIDE SEQUENCE [LARGE SCALE GENOMIC DNA]</scope>
    <source>
        <strain evidence="11 12">AB-hyl4</strain>
    </source>
</reference>
<dbReference type="InterPro" id="IPR011766">
    <property type="entry name" value="TPP_enzyme_TPP-bd"/>
</dbReference>
<evidence type="ECO:0000256" key="4">
    <source>
        <dbReference type="ARBA" id="ARBA00023002"/>
    </source>
</evidence>
<dbReference type="Proteomes" id="UP001575105">
    <property type="component" value="Unassembled WGS sequence"/>
</dbReference>
<organism evidence="11 12">
    <name type="scientific">Natronomicrosphaera hydrolytica</name>
    <dbReference type="NCBI Taxonomy" id="3242702"/>
    <lineage>
        <taxon>Bacteria</taxon>
        <taxon>Pseudomonadati</taxon>
        <taxon>Planctomycetota</taxon>
        <taxon>Phycisphaerae</taxon>
        <taxon>Phycisphaerales</taxon>
        <taxon>Phycisphaeraceae</taxon>
        <taxon>Natronomicrosphaera</taxon>
    </lineage>
</organism>
<dbReference type="InterPro" id="IPR019752">
    <property type="entry name" value="Pyrv/ketoisovalerate_OxRed_cat"/>
</dbReference>